<evidence type="ECO:0000256" key="31">
    <source>
        <dbReference type="SAM" id="MobiDB-lite"/>
    </source>
</evidence>
<comment type="pathway">
    <text evidence="4">Lipid metabolism; prostaglandin biosynthesis.</text>
</comment>
<dbReference type="AlphaFoldDB" id="A0A8B9CVQ8"/>
<comment type="subcellular location">
    <subcellularLocation>
        <location evidence="3">Cytoplasm</location>
        <location evidence="3">Perinuclear region</location>
    </subcellularLocation>
    <subcellularLocation>
        <location evidence="2">Membrane</location>
        <topology evidence="2">Multi-pass membrane protein</topology>
    </subcellularLocation>
</comment>
<evidence type="ECO:0000256" key="7">
    <source>
        <dbReference type="ARBA" id="ARBA00012203"/>
    </source>
</evidence>
<keyword evidence="19 32" id="KW-0472">Membrane</keyword>
<feature type="region of interest" description="Disordered" evidence="31">
    <location>
        <begin position="210"/>
        <end position="232"/>
    </location>
</feature>
<feature type="transmembrane region" description="Helical" evidence="32">
    <location>
        <begin position="53"/>
        <end position="69"/>
    </location>
</feature>
<evidence type="ECO:0000256" key="4">
    <source>
        <dbReference type="ARBA" id="ARBA00004702"/>
    </source>
</evidence>
<dbReference type="InterPro" id="IPR001129">
    <property type="entry name" value="Membr-assoc_MAPEG"/>
</dbReference>
<name>A0A8B9CVQ8_9AVES</name>
<evidence type="ECO:0000256" key="29">
    <source>
        <dbReference type="ARBA" id="ARBA00042173"/>
    </source>
</evidence>
<accession>A0A8B9CVQ8</accession>
<evidence type="ECO:0000256" key="10">
    <source>
        <dbReference type="ARBA" id="ARBA00022501"/>
    </source>
</evidence>
<comment type="catalytic activity">
    <reaction evidence="24">
        <text>2-glyceryl-prostaglandin H2 = 2-glyceryl-prostaglandin E2</text>
        <dbReference type="Rhea" id="RHEA:53324"/>
        <dbReference type="ChEBI" id="CHEBI:85166"/>
        <dbReference type="ChEBI" id="CHEBI:137172"/>
    </reaction>
    <physiologicalReaction direction="left-to-right" evidence="24">
        <dbReference type="Rhea" id="RHEA:53325"/>
    </physiologicalReaction>
</comment>
<evidence type="ECO:0000256" key="22">
    <source>
        <dbReference type="ARBA" id="ARBA00023931"/>
    </source>
</evidence>
<evidence type="ECO:0000256" key="20">
    <source>
        <dbReference type="ARBA" id="ARBA00023160"/>
    </source>
</evidence>
<evidence type="ECO:0000256" key="12">
    <source>
        <dbReference type="ARBA" id="ARBA00022585"/>
    </source>
</evidence>
<dbReference type="InterPro" id="IPR010448">
    <property type="entry name" value="Torsin"/>
</dbReference>
<dbReference type="Proteomes" id="UP000694426">
    <property type="component" value="Unplaced"/>
</dbReference>
<reference evidence="33" key="1">
    <citation type="submission" date="2025-08" db="UniProtKB">
        <authorList>
            <consortium name="Ensembl"/>
        </authorList>
    </citation>
    <scope>IDENTIFICATION</scope>
</reference>
<dbReference type="PANTHER" id="PTHR10689">
    <property type="entry name" value="MICROSOMAL GLUTATHIONE S-TRANSFERASE 1"/>
    <property type="match status" value="1"/>
</dbReference>
<evidence type="ECO:0000256" key="15">
    <source>
        <dbReference type="ARBA" id="ARBA00022832"/>
    </source>
</evidence>
<feature type="compositionally biased region" description="Low complexity" evidence="31">
    <location>
        <begin position="10"/>
        <end position="20"/>
    </location>
</feature>
<evidence type="ECO:0000256" key="28">
    <source>
        <dbReference type="ARBA" id="ARBA00042011"/>
    </source>
</evidence>
<comment type="similarity">
    <text evidence="6">Belongs to the MAPEG family.</text>
</comment>
<keyword evidence="16 32" id="KW-1133">Transmembrane helix</keyword>
<keyword evidence="12" id="KW-0643">Prostaglandin biosynthesis</keyword>
<keyword evidence="10" id="KW-0644">Prostaglandin metabolism</keyword>
<keyword evidence="11" id="KW-0444">Lipid biosynthesis</keyword>
<keyword evidence="18" id="KW-0443">Lipid metabolism</keyword>
<evidence type="ECO:0000256" key="25">
    <source>
        <dbReference type="ARBA" id="ARBA00036848"/>
    </source>
</evidence>
<dbReference type="Gene3D" id="1.20.120.550">
    <property type="entry name" value="Membrane associated eicosanoid/glutathione metabolism-like domain"/>
    <property type="match status" value="1"/>
</dbReference>
<evidence type="ECO:0000256" key="14">
    <source>
        <dbReference type="ARBA" id="ARBA00022692"/>
    </source>
</evidence>
<dbReference type="PANTHER" id="PTHR10689:SF9">
    <property type="entry name" value="PROSTAGLANDIN E SYNTHASE"/>
    <property type="match status" value="1"/>
</dbReference>
<keyword evidence="9" id="KW-0963">Cytoplasm</keyword>
<organism evidence="33 34">
    <name type="scientific">Anser brachyrhynchus</name>
    <name type="common">Pink-footed goose</name>
    <dbReference type="NCBI Taxonomy" id="132585"/>
    <lineage>
        <taxon>Eukaryota</taxon>
        <taxon>Metazoa</taxon>
        <taxon>Chordata</taxon>
        <taxon>Craniata</taxon>
        <taxon>Vertebrata</taxon>
        <taxon>Euteleostomi</taxon>
        <taxon>Archelosauria</taxon>
        <taxon>Archosauria</taxon>
        <taxon>Dinosauria</taxon>
        <taxon>Saurischia</taxon>
        <taxon>Theropoda</taxon>
        <taxon>Coelurosauria</taxon>
        <taxon>Aves</taxon>
        <taxon>Neognathae</taxon>
        <taxon>Galloanserae</taxon>
        <taxon>Anseriformes</taxon>
        <taxon>Anatidae</taxon>
        <taxon>Anserinae</taxon>
        <taxon>Anser</taxon>
    </lineage>
</organism>
<gene>
    <name evidence="33" type="primary">PTGES</name>
</gene>
<dbReference type="InterPro" id="IPR040162">
    <property type="entry name" value="MGST1-like"/>
</dbReference>
<evidence type="ECO:0000256" key="30">
    <source>
        <dbReference type="ARBA" id="ARBA00054772"/>
    </source>
</evidence>
<keyword evidence="34" id="KW-1185">Reference proteome</keyword>
<dbReference type="Pfam" id="PF01124">
    <property type="entry name" value="MAPEG"/>
    <property type="match status" value="1"/>
</dbReference>
<dbReference type="GO" id="GO:0001516">
    <property type="term" value="P:prostaglandin biosynthetic process"/>
    <property type="evidence" value="ECO:0007669"/>
    <property type="project" value="UniProtKB-KW"/>
</dbReference>
<dbReference type="GO" id="GO:0012505">
    <property type="term" value="C:endomembrane system"/>
    <property type="evidence" value="ECO:0007669"/>
    <property type="project" value="UniProtKB-ARBA"/>
</dbReference>
<comment type="catalytic activity">
    <reaction evidence="23">
        <text>prostaglandin G2 = (15S)-15-hydroperoxy-prostaglandin E2</text>
        <dbReference type="Rhea" id="RHEA:64364"/>
        <dbReference type="ChEBI" id="CHEBI:82629"/>
        <dbReference type="ChEBI" id="CHEBI:152564"/>
    </reaction>
    <physiologicalReaction direction="left-to-right" evidence="23">
        <dbReference type="Rhea" id="RHEA:64365"/>
    </physiologicalReaction>
</comment>
<evidence type="ECO:0000256" key="17">
    <source>
        <dbReference type="ARBA" id="ARBA00023002"/>
    </source>
</evidence>
<evidence type="ECO:0000256" key="2">
    <source>
        <dbReference type="ARBA" id="ARBA00004141"/>
    </source>
</evidence>
<protein>
    <recommendedName>
        <fullName evidence="26">Prostaglandin E synthase</fullName>
        <ecNumber evidence="8">2.5.1.18</ecNumber>
        <ecNumber evidence="7">5.3.99.3</ecNumber>
    </recommendedName>
    <alternativeName>
        <fullName evidence="29">Glutathione peroxidase PTGES</fullName>
    </alternativeName>
    <alternativeName>
        <fullName evidence="28">Glutathione transferase PTGES</fullName>
    </alternativeName>
    <alternativeName>
        <fullName evidence="27">Microsomal prostaglandin E synthase 1</fullName>
    </alternativeName>
</protein>
<dbReference type="GO" id="GO:0016887">
    <property type="term" value="F:ATP hydrolysis activity"/>
    <property type="evidence" value="ECO:0007669"/>
    <property type="project" value="InterPro"/>
</dbReference>
<feature type="region of interest" description="Disordered" evidence="31">
    <location>
        <begin position="1"/>
        <end position="47"/>
    </location>
</feature>
<proteinExistence type="inferred from homology"/>
<keyword evidence="21" id="KW-0413">Isomerase</keyword>
<keyword evidence="17" id="KW-0560">Oxidoreductase</keyword>
<comment type="catalytic activity">
    <reaction evidence="25">
        <text>(5S)-hydroperoxy-(6E,8Z,11Z,14Z)-eicosatetraenoate + 2 glutathione = (5S)-hydroxy-(6E,8Z,11Z,14Z)-eicosatetraenoate + glutathione disulfide + H2O</text>
        <dbReference type="Rhea" id="RHEA:48620"/>
        <dbReference type="ChEBI" id="CHEBI:15377"/>
        <dbReference type="ChEBI" id="CHEBI:57450"/>
        <dbReference type="ChEBI" id="CHEBI:57925"/>
        <dbReference type="ChEBI" id="CHEBI:58297"/>
        <dbReference type="ChEBI" id="CHEBI:90632"/>
    </reaction>
</comment>
<dbReference type="EC" id="2.5.1.18" evidence="8"/>
<dbReference type="Ensembl" id="ENSABRT00000034702.1">
    <property type="protein sequence ID" value="ENSABRP00000024726.1"/>
    <property type="gene ID" value="ENSABRG00000020771.1"/>
</dbReference>
<feature type="transmembrane region" description="Helical" evidence="32">
    <location>
        <begin position="241"/>
        <end position="262"/>
    </location>
</feature>
<dbReference type="Pfam" id="PF06309">
    <property type="entry name" value="Torsin"/>
    <property type="match status" value="1"/>
</dbReference>
<dbReference type="GO" id="GO:0005524">
    <property type="term" value="F:ATP binding"/>
    <property type="evidence" value="ECO:0007669"/>
    <property type="project" value="InterPro"/>
</dbReference>
<evidence type="ECO:0000313" key="33">
    <source>
        <dbReference type="Ensembl" id="ENSABRP00000024726.1"/>
    </source>
</evidence>
<sequence length="381" mass="41615">MCHTQHGRRLASSSASARAQDGGGGSGAARRKRRRGGGGAVRAMTGLRGGPRAAPGLALLLLLLPPLLLPGPAGAVEPISLGLAIAGAAASALTGIISYPRLYCYFRECCLQRHDLRAAAALQENLDRKLFGQHLVSKVVVKAVKGFLNNENAKKPLTLSLHGWTGTGKNFVSKIIAESIYKKGLKSKYVHQFVATLHFPHAQDINIYKSPRSPGRSSAGWKRCRRPGSSDPSPTMMENKVFLSFAFYGTVLIVKMYVVAIITGQVRLRKKAFANPEDALRNGGLQYYRQDPDVERCRRAHRNDMENIFPFLFLGAIYSLLEPSPAVARLHFFVFCAGRMVHTVAYLLRLKAPTRSVAYGVAQLPCFSMALQILLAAAPYW</sequence>
<dbReference type="FunFam" id="1.20.120.550:FF:000002">
    <property type="entry name" value="Microsomal glutathione S-transferase 1"/>
    <property type="match status" value="1"/>
</dbReference>
<keyword evidence="14 32" id="KW-0812">Transmembrane</keyword>
<keyword evidence="20" id="KW-0275">Fatty acid biosynthesis</keyword>
<evidence type="ECO:0000256" key="21">
    <source>
        <dbReference type="ARBA" id="ARBA00023235"/>
    </source>
</evidence>
<dbReference type="GO" id="GO:0004364">
    <property type="term" value="F:glutathione transferase activity"/>
    <property type="evidence" value="ECO:0007669"/>
    <property type="project" value="UniProtKB-EC"/>
</dbReference>
<evidence type="ECO:0000256" key="26">
    <source>
        <dbReference type="ARBA" id="ARBA00039926"/>
    </source>
</evidence>
<comment type="function">
    <text evidence="30">Terminal enzyme of the cyclooxygenase (COX)-2-mediated prostaglandin E2 (PGE2) biosynthetic pathway. Catalyzes the glutathione-dependent oxidoreduction of prostaglandin endoperoxide H2 (PGH2) to prostaglandin E2 (PGE2) in response to inflammatory stimuli. Plays a key role in inflammation response, fever and pain. Also catalyzes the oxidoreduction of endocannabinoids into prostaglandin glycerol esters and PGG2 into 15-hydroperoxy-PGE2. In addition, displays low glutathione transferase and glutathione-dependent peroxidase activities, toward 1-chloro-2,4-dinitrobenzene and 5-hydroperoxyicosatetraenoic acid (5-HPETE), respectively.</text>
</comment>
<reference evidence="33" key="2">
    <citation type="submission" date="2025-09" db="UniProtKB">
        <authorList>
            <consortium name="Ensembl"/>
        </authorList>
    </citation>
    <scope>IDENTIFICATION</scope>
</reference>
<evidence type="ECO:0000256" key="3">
    <source>
        <dbReference type="ARBA" id="ARBA00004556"/>
    </source>
</evidence>
<dbReference type="SUPFAM" id="SSF52540">
    <property type="entry name" value="P-loop containing nucleoside triphosphate hydrolases"/>
    <property type="match status" value="1"/>
</dbReference>
<dbReference type="EC" id="5.3.99.3" evidence="7"/>
<comment type="similarity">
    <text evidence="5">Belongs to the ClpA/ClpB family. Torsin subfamily.</text>
</comment>
<evidence type="ECO:0000256" key="23">
    <source>
        <dbReference type="ARBA" id="ARBA00036040"/>
    </source>
</evidence>
<dbReference type="InterPro" id="IPR023352">
    <property type="entry name" value="MAPEG-like_dom_sf"/>
</dbReference>
<dbReference type="GO" id="GO:0048471">
    <property type="term" value="C:perinuclear region of cytoplasm"/>
    <property type="evidence" value="ECO:0007669"/>
    <property type="project" value="UniProtKB-SubCell"/>
</dbReference>
<dbReference type="InterPro" id="IPR027417">
    <property type="entry name" value="P-loop_NTPase"/>
</dbReference>
<dbReference type="GO" id="GO:0050220">
    <property type="term" value="F:prostaglandin-E synthase activity"/>
    <property type="evidence" value="ECO:0007669"/>
    <property type="project" value="UniProtKB-EC"/>
</dbReference>
<evidence type="ECO:0000256" key="1">
    <source>
        <dbReference type="ARBA" id="ARBA00001955"/>
    </source>
</evidence>
<dbReference type="Gene3D" id="3.40.50.300">
    <property type="entry name" value="P-loop containing nucleotide triphosphate hydrolases"/>
    <property type="match status" value="1"/>
</dbReference>
<dbReference type="GO" id="GO:0016491">
    <property type="term" value="F:oxidoreductase activity"/>
    <property type="evidence" value="ECO:0007669"/>
    <property type="project" value="UniProtKB-KW"/>
</dbReference>
<evidence type="ECO:0000256" key="16">
    <source>
        <dbReference type="ARBA" id="ARBA00022989"/>
    </source>
</evidence>
<evidence type="ECO:0000256" key="24">
    <source>
        <dbReference type="ARBA" id="ARBA00036805"/>
    </source>
</evidence>
<evidence type="ECO:0000256" key="8">
    <source>
        <dbReference type="ARBA" id="ARBA00012452"/>
    </source>
</evidence>
<evidence type="ECO:0000256" key="9">
    <source>
        <dbReference type="ARBA" id="ARBA00022490"/>
    </source>
</evidence>
<feature type="transmembrane region" description="Helical" evidence="32">
    <location>
        <begin position="357"/>
        <end position="378"/>
    </location>
</feature>
<dbReference type="SUPFAM" id="SSF161084">
    <property type="entry name" value="MAPEG domain-like"/>
    <property type="match status" value="1"/>
</dbReference>
<evidence type="ECO:0000256" key="19">
    <source>
        <dbReference type="ARBA" id="ARBA00023136"/>
    </source>
</evidence>
<evidence type="ECO:0000256" key="27">
    <source>
        <dbReference type="ARBA" id="ARBA00041613"/>
    </source>
</evidence>
<evidence type="ECO:0000256" key="32">
    <source>
        <dbReference type="SAM" id="Phobius"/>
    </source>
</evidence>
<keyword evidence="15" id="KW-0276">Fatty acid metabolism</keyword>
<evidence type="ECO:0000256" key="5">
    <source>
        <dbReference type="ARBA" id="ARBA00006235"/>
    </source>
</evidence>
<evidence type="ECO:0000256" key="18">
    <source>
        <dbReference type="ARBA" id="ARBA00023098"/>
    </source>
</evidence>
<evidence type="ECO:0000256" key="11">
    <source>
        <dbReference type="ARBA" id="ARBA00022516"/>
    </source>
</evidence>
<evidence type="ECO:0000313" key="34">
    <source>
        <dbReference type="Proteomes" id="UP000694426"/>
    </source>
</evidence>
<feature type="transmembrane region" description="Helical" evidence="32">
    <location>
        <begin position="81"/>
        <end position="102"/>
    </location>
</feature>
<evidence type="ECO:0000256" key="13">
    <source>
        <dbReference type="ARBA" id="ARBA00022679"/>
    </source>
</evidence>
<comment type="catalytic activity">
    <reaction evidence="22">
        <text>prostaglandin H2 = prostaglandin E2</text>
        <dbReference type="Rhea" id="RHEA:12893"/>
        <dbReference type="ChEBI" id="CHEBI:57405"/>
        <dbReference type="ChEBI" id="CHEBI:606564"/>
        <dbReference type="EC" id="5.3.99.3"/>
    </reaction>
    <physiologicalReaction direction="left-to-right" evidence="22">
        <dbReference type="Rhea" id="RHEA:12894"/>
    </physiologicalReaction>
</comment>
<evidence type="ECO:0000256" key="6">
    <source>
        <dbReference type="ARBA" id="ARBA00010459"/>
    </source>
</evidence>
<dbReference type="GO" id="GO:0016020">
    <property type="term" value="C:membrane"/>
    <property type="evidence" value="ECO:0007669"/>
    <property type="project" value="UniProtKB-SubCell"/>
</dbReference>
<comment type="cofactor">
    <cofactor evidence="1">
        <name>glutathione</name>
        <dbReference type="ChEBI" id="CHEBI:57925"/>
    </cofactor>
</comment>
<dbReference type="GeneTree" id="ENSGT00390000011980"/>
<keyword evidence="13" id="KW-0808">Transferase</keyword>